<accession>A0A6J1GNV0</accession>
<dbReference type="InterPro" id="IPR003676">
    <property type="entry name" value="SAUR_fam"/>
</dbReference>
<dbReference type="PANTHER" id="PTHR35296">
    <property type="entry name" value="EXPRESSED PROTEIN"/>
    <property type="match status" value="1"/>
</dbReference>
<dbReference type="RefSeq" id="XP_022953657.1">
    <property type="nucleotide sequence ID" value="XM_023097889.1"/>
</dbReference>
<proteinExistence type="inferred from homology"/>
<dbReference type="Pfam" id="PF02519">
    <property type="entry name" value="Auxin_inducible"/>
    <property type="match status" value="1"/>
</dbReference>
<reference evidence="3" key="1">
    <citation type="submission" date="2025-08" db="UniProtKB">
        <authorList>
            <consortium name="RefSeq"/>
        </authorList>
    </citation>
    <scope>IDENTIFICATION</scope>
    <source>
        <tissue evidence="3">Young leaves</tissue>
    </source>
</reference>
<gene>
    <name evidence="3" type="primary">LOC111456121</name>
</gene>
<keyword evidence="2" id="KW-1185">Reference proteome</keyword>
<organism evidence="2 3">
    <name type="scientific">Cucurbita moschata</name>
    <name type="common">Winter crookneck squash</name>
    <name type="synonym">Cucurbita pepo var. moschata</name>
    <dbReference type="NCBI Taxonomy" id="3662"/>
    <lineage>
        <taxon>Eukaryota</taxon>
        <taxon>Viridiplantae</taxon>
        <taxon>Streptophyta</taxon>
        <taxon>Embryophyta</taxon>
        <taxon>Tracheophyta</taxon>
        <taxon>Spermatophyta</taxon>
        <taxon>Magnoliopsida</taxon>
        <taxon>eudicotyledons</taxon>
        <taxon>Gunneridae</taxon>
        <taxon>Pentapetalae</taxon>
        <taxon>rosids</taxon>
        <taxon>fabids</taxon>
        <taxon>Cucurbitales</taxon>
        <taxon>Cucurbitaceae</taxon>
        <taxon>Cucurbiteae</taxon>
        <taxon>Cucurbita</taxon>
    </lineage>
</organism>
<evidence type="ECO:0000256" key="1">
    <source>
        <dbReference type="ARBA" id="ARBA00006974"/>
    </source>
</evidence>
<dbReference type="KEGG" id="cmos:111456121"/>
<protein>
    <submittedName>
        <fullName evidence="3">Uncharacterized protein LOC111456121</fullName>
    </submittedName>
</protein>
<sequence>MVKAGGTLTKLKSAIKRWPSISKLGRSSSSVSVAAVSNCANIGEDISKELHTVYVGKSRRPYFVSLDVIAHPLFQELVDKSMSDNDGAVVVSCEVVMFEHLLWMLENAATQLGSTEELVEFYTC</sequence>
<evidence type="ECO:0000313" key="3">
    <source>
        <dbReference type="RefSeq" id="XP_022953657.1"/>
    </source>
</evidence>
<name>A0A6J1GNV0_CUCMO</name>
<dbReference type="Proteomes" id="UP000504609">
    <property type="component" value="Unplaced"/>
</dbReference>
<dbReference type="GeneID" id="111456121"/>
<dbReference type="GO" id="GO:0009733">
    <property type="term" value="P:response to auxin"/>
    <property type="evidence" value="ECO:0007669"/>
    <property type="project" value="InterPro"/>
</dbReference>
<dbReference type="AlphaFoldDB" id="A0A6J1GNV0"/>
<evidence type="ECO:0000313" key="2">
    <source>
        <dbReference type="Proteomes" id="UP000504609"/>
    </source>
</evidence>
<comment type="similarity">
    <text evidence="1">Belongs to the ARG7 family.</text>
</comment>
<dbReference type="PANTHER" id="PTHR35296:SF8">
    <property type="entry name" value="SMALL AUXIN-UP RNA-RELATED"/>
    <property type="match status" value="1"/>
</dbReference>